<dbReference type="RefSeq" id="WP_201243660.1">
    <property type="nucleotide sequence ID" value="NZ_NHSF01000012.1"/>
</dbReference>
<reference evidence="1" key="2">
    <citation type="journal article" date="2020" name="Microorganisms">
        <title>Osmotic Adaptation and Compatible Solute Biosynthesis of Phototrophic Bacteria as Revealed from Genome Analyses.</title>
        <authorList>
            <person name="Imhoff J.F."/>
            <person name="Rahn T."/>
            <person name="Kunzel S."/>
            <person name="Keller A."/>
            <person name="Neulinger S.C."/>
        </authorList>
    </citation>
    <scope>NUCLEOTIDE SEQUENCE</scope>
    <source>
        <strain evidence="1">DSM 4395</strain>
    </source>
</reference>
<comment type="caution">
    <text evidence="1">The sequence shown here is derived from an EMBL/GenBank/DDBJ whole genome shotgun (WGS) entry which is preliminary data.</text>
</comment>
<accession>A0AAJ0XE01</accession>
<dbReference type="Proteomes" id="UP001296967">
    <property type="component" value="Unassembled WGS sequence"/>
</dbReference>
<protein>
    <submittedName>
        <fullName evidence="1">Uncharacterized protein</fullName>
    </submittedName>
</protein>
<proteinExistence type="predicted"/>
<sequence length="86" mass="9585">MHIEAIYDKGRLEFKTPLRLKRDTLTVIVEVPDEAIDTADHRHQEGARALADIRHILGSFSKARPATSPAQDKAAFAEALADKYSQ</sequence>
<keyword evidence="2" id="KW-1185">Reference proteome</keyword>
<organism evidence="1 2">
    <name type="scientific">Halochromatium salexigens</name>
    <name type="common">Chromatium salexigens</name>
    <dbReference type="NCBI Taxonomy" id="49447"/>
    <lineage>
        <taxon>Bacteria</taxon>
        <taxon>Pseudomonadati</taxon>
        <taxon>Pseudomonadota</taxon>
        <taxon>Gammaproteobacteria</taxon>
        <taxon>Chromatiales</taxon>
        <taxon>Chromatiaceae</taxon>
        <taxon>Halochromatium</taxon>
    </lineage>
</organism>
<dbReference type="EMBL" id="NHSF01000012">
    <property type="protein sequence ID" value="MBK5929309.1"/>
    <property type="molecule type" value="Genomic_DNA"/>
</dbReference>
<gene>
    <name evidence="1" type="ORF">CCR82_01845</name>
</gene>
<dbReference type="AlphaFoldDB" id="A0AAJ0XE01"/>
<evidence type="ECO:0000313" key="1">
    <source>
        <dbReference type="EMBL" id="MBK5929309.1"/>
    </source>
</evidence>
<reference evidence="1" key="1">
    <citation type="submission" date="2017-05" db="EMBL/GenBank/DDBJ databases">
        <authorList>
            <person name="Imhoff J.F."/>
            <person name="Rahn T."/>
            <person name="Kuenzel S."/>
            <person name="Neulinger S.C."/>
        </authorList>
    </citation>
    <scope>NUCLEOTIDE SEQUENCE</scope>
    <source>
        <strain evidence="1">DSM 4395</strain>
    </source>
</reference>
<name>A0AAJ0XE01_HALSE</name>
<evidence type="ECO:0000313" key="2">
    <source>
        <dbReference type="Proteomes" id="UP001296967"/>
    </source>
</evidence>